<gene>
    <name evidence="1" type="ORF">CDL18_13590</name>
</gene>
<accession>A0A2N5NEY0</accession>
<reference evidence="1 2" key="1">
    <citation type="journal article" date="2017" name="Genome Med.">
        <title>A novel Ruminococcus gnavus clade enriched in inflammatory bowel disease patients.</title>
        <authorList>
            <person name="Hall A.B."/>
            <person name="Yassour M."/>
            <person name="Sauk J."/>
            <person name="Garner A."/>
            <person name="Jiang X."/>
            <person name="Arthur T."/>
            <person name="Lagoudas G.K."/>
            <person name="Vatanen T."/>
            <person name="Fornelos N."/>
            <person name="Wilson R."/>
            <person name="Bertha M."/>
            <person name="Cohen M."/>
            <person name="Garber J."/>
            <person name="Khalili H."/>
            <person name="Gevers D."/>
            <person name="Ananthakrishnan A.N."/>
            <person name="Kugathasan S."/>
            <person name="Lander E.S."/>
            <person name="Blainey P."/>
            <person name="Vlamakis H."/>
            <person name="Xavier R.J."/>
            <person name="Huttenhower C."/>
        </authorList>
    </citation>
    <scope>NUCLEOTIDE SEQUENCE [LARGE SCALE GENOMIC DNA]</scope>
    <source>
        <strain evidence="1 2">RJX1118</strain>
    </source>
</reference>
<organism evidence="1 2">
    <name type="scientific">Mediterraneibacter gnavus</name>
    <name type="common">Ruminococcus gnavus</name>
    <dbReference type="NCBI Taxonomy" id="33038"/>
    <lineage>
        <taxon>Bacteria</taxon>
        <taxon>Bacillati</taxon>
        <taxon>Bacillota</taxon>
        <taxon>Clostridia</taxon>
        <taxon>Lachnospirales</taxon>
        <taxon>Lachnospiraceae</taxon>
        <taxon>Mediterraneibacter</taxon>
    </lineage>
</organism>
<dbReference type="RefSeq" id="WP_101880181.1">
    <property type="nucleotide sequence ID" value="NZ_JADNOC010000032.1"/>
</dbReference>
<protein>
    <submittedName>
        <fullName evidence="1">Uncharacterized protein</fullName>
    </submittedName>
</protein>
<dbReference type="Proteomes" id="UP000234849">
    <property type="component" value="Unassembled WGS sequence"/>
</dbReference>
<dbReference type="EMBL" id="NIHM01000024">
    <property type="protein sequence ID" value="PLT52842.1"/>
    <property type="molecule type" value="Genomic_DNA"/>
</dbReference>
<dbReference type="AlphaFoldDB" id="A0A2N5NEY0"/>
<evidence type="ECO:0000313" key="1">
    <source>
        <dbReference type="EMBL" id="PLT52842.1"/>
    </source>
</evidence>
<name>A0A2N5NEY0_MEDGN</name>
<comment type="caution">
    <text evidence="1">The sequence shown here is derived from an EMBL/GenBank/DDBJ whole genome shotgun (WGS) entry which is preliminary data.</text>
</comment>
<sequence length="114" mass="12914">MFAFDHSWILVDEKKIDLAAAITMQGGLPVSGPIVFDRDIRTGQSSDLTYGVYKSGLDSEANMIMNIPFGVYMDNFPDEKNGLWGVLKKVYPGEVDIDSIREIYSNVERRYVRD</sequence>
<proteinExistence type="predicted"/>
<evidence type="ECO:0000313" key="2">
    <source>
        <dbReference type="Proteomes" id="UP000234849"/>
    </source>
</evidence>